<keyword evidence="6" id="KW-1185">Reference proteome</keyword>
<dbReference type="RefSeq" id="YP_008658540.1">
    <property type="nucleotide sequence ID" value="NC_022563.1"/>
</dbReference>
<evidence type="ECO:0000313" key="5">
    <source>
        <dbReference type="EMBL" id="CCD83298.1"/>
    </source>
</evidence>
<evidence type="ECO:0000256" key="3">
    <source>
        <dbReference type="SAM" id="MobiDB-lite"/>
    </source>
</evidence>
<gene>
    <name evidence="4" type="primary">O1L</name>
    <name evidence="5" type="synonym">A26L</name>
    <name evidence="5" type="ORF">SQPV_1150</name>
</gene>
<dbReference type="Proteomes" id="UP000144311">
    <property type="component" value="Segment"/>
</dbReference>
<dbReference type="GO" id="GO:0019064">
    <property type="term" value="P:fusion of virus membrane with host plasma membrane"/>
    <property type="evidence" value="ECO:0007669"/>
    <property type="project" value="InterPro"/>
</dbReference>
<organism evidence="4">
    <name type="scientific">Squirrelpox virus</name>
    <dbReference type="NCBI Taxonomy" id="240426"/>
    <lineage>
        <taxon>Viruses</taxon>
        <taxon>Varidnaviria</taxon>
        <taxon>Bamfordvirae</taxon>
        <taxon>Nucleocytoviricota</taxon>
        <taxon>Pokkesviricetes</taxon>
        <taxon>Chitovirales</taxon>
        <taxon>Poxviridae</taxon>
        <taxon>Chordopoxvirinae</taxon>
        <taxon>Sciuripoxvirus</taxon>
        <taxon>Sciuripoxvirus squirrelpox</taxon>
    </lineage>
</organism>
<keyword evidence="2" id="KW-0946">Virion</keyword>
<comment type="subcellular location">
    <subcellularLocation>
        <location evidence="1">Virion</location>
    </subcellularLocation>
</comment>
<dbReference type="GO" id="GO:0019031">
    <property type="term" value="C:viral envelope"/>
    <property type="evidence" value="ECO:0007669"/>
    <property type="project" value="InterPro"/>
</dbReference>
<dbReference type="InterPro" id="IPR003436">
    <property type="entry name" value="Chordopox_Fusion/A27"/>
</dbReference>
<dbReference type="Pfam" id="PF06086">
    <property type="entry name" value="Pox_A30L_A26L"/>
    <property type="match status" value="1"/>
</dbReference>
<evidence type="ECO:0000256" key="1">
    <source>
        <dbReference type="ARBA" id="ARBA00004328"/>
    </source>
</evidence>
<feature type="compositionally biased region" description="Pro residues" evidence="3">
    <location>
        <begin position="421"/>
        <end position="447"/>
    </location>
</feature>
<dbReference type="InterPro" id="IPR009285">
    <property type="entry name" value="Poxvirus_A26L"/>
</dbReference>
<dbReference type="GeneID" id="18158434"/>
<evidence type="ECO:0000313" key="4">
    <source>
        <dbReference type="EMBL" id="ABD51466.1"/>
    </source>
</evidence>
<dbReference type="KEGG" id="vg:18158434"/>
<reference evidence="5 6" key="3">
    <citation type="submission" date="2013-10" db="EMBL/GenBank/DDBJ databases">
        <title>The genome of epidemic Squirrel Poxvirus reveals novel virulence genes.</title>
        <authorList>
            <person name="Darby A.C."/>
            <person name="McInnes C.J."/>
            <person name="Kjaer K.H."/>
            <person name="Wood A.R."/>
            <person name="Hughes M."/>
            <person name="Martensen P.M."/>
            <person name="Radford A.D."/>
            <person name="Hall N."/>
            <person name="Chantrey J."/>
        </authorList>
    </citation>
    <scope>NUCLEOTIDE SEQUENCE [LARGE SCALE GENOMIC DNA]</scope>
    <source>
        <strain evidence="5">Red squirrel UK</strain>
    </source>
</reference>
<proteinExistence type="predicted"/>
<dbReference type="EMBL" id="HE601899">
    <property type="protein sequence ID" value="CCD83298.1"/>
    <property type="molecule type" value="Genomic_DNA"/>
</dbReference>
<name>Q1HTS0_9POXV</name>
<accession>Q1HTS0</accession>
<feature type="compositionally biased region" description="Gly residues" evidence="3">
    <location>
        <begin position="457"/>
        <end position="469"/>
    </location>
</feature>
<dbReference type="OrthoDB" id="3405at10239"/>
<sequence>MEERAWGEDDAATACIRVFTNLVDNKWKTLLSDDQCLTREERKAVRNVFRSYMFAMPKPPQGVGFKSGFPLHWILKKYRDQNSFYDKLTEYRNAYLLTKRQSLPDHYLDITTVGQAVLYFTFLALEADVERGTVPRAEDLREDSDRATVLGSMNAVCWQFMLKVATLCGEKMATHFFFGLPMYYYKCLTPEVIVAIYDGLKDMIDKSSVIANARAQMALLRYVKENCGERTVGDMSGARNKVKVTYMGMSWEFTRSVPEMVMDALCYSVTDSVSKEGDNVVRLYLGPNKAGRDALSYMDIKSNEEGRVSRLPTWVSLNNDCSAIMFMTSSGTRNEQDEYCARDRLILPEICGDMRLPPEGGKELNSGGKRDTESTGYEITPFPGASPPMVPGEDGSTGPTGPGGKPPKPAGPAGPVGPAGPTGPKPPAGGPSGPKPPAGPGKPPKPPGTGDRPKPGGPGGGGGGAGGPGSDPARPGGSDKPPVKPPKMPEVGNGAPVVPGEEEDKNPGGGGPGAGGPGAGGPGAGGRPGGDRPVVGEAPNQPGGQDPNNPQGGGAGRPGRDDDDYPKVNTPKEVREEIEKLEKSLAKYRAECAKRQARLARLEHHIETMRQLTVILSHKADIQTNRMPYAKVHPHSIDGSFPFPDWKPWLYGWTREQQWLRSTASA</sequence>
<evidence type="ECO:0000313" key="6">
    <source>
        <dbReference type="Proteomes" id="UP000144311"/>
    </source>
</evidence>
<protein>
    <submittedName>
        <fullName evidence="4">O1L</fullName>
    </submittedName>
    <submittedName>
        <fullName evidence="5">Viral A type inclusion</fullName>
    </submittedName>
</protein>
<reference evidence="4" key="1">
    <citation type="journal article" date="2006" name="J. Gen. Virol.">
        <title>Genomic characterization of a novel poxvirus contributing to the decline of the red squirrel (Sciurus vulgaris) in the UK.</title>
        <authorList>
            <person name="McInnes C.J."/>
            <person name="Wood A.R."/>
            <person name="Thomas K."/>
            <person name="Sainsbury A.W."/>
            <person name="Gurnell J."/>
            <person name="Dein F.J."/>
            <person name="Nettleton P.F."/>
        </authorList>
    </citation>
    <scope>NUCLEOTIDE SEQUENCE</scope>
    <source>
        <strain evidence="4">1296/99</strain>
    </source>
</reference>
<dbReference type="EMBL" id="AH015635">
    <property type="protein sequence ID" value="ABD51466.1"/>
    <property type="molecule type" value="Genomic_DNA"/>
</dbReference>
<dbReference type="Pfam" id="PF02346">
    <property type="entry name" value="Vac_Fusion"/>
    <property type="match status" value="1"/>
</dbReference>
<feature type="compositionally biased region" description="Gly residues" evidence="3">
    <location>
        <begin position="507"/>
        <end position="528"/>
    </location>
</feature>
<reference evidence="5 6" key="2">
    <citation type="submission" date="2011-10" db="EMBL/GenBank/DDBJ databases">
        <authorList>
            <person name="Darby A."/>
        </authorList>
    </citation>
    <scope>NUCLEOTIDE SEQUENCE [LARGE SCALE GENOMIC DNA]</scope>
    <source>
        <strain evidence="5">Red squirrel UK</strain>
    </source>
</reference>
<feature type="compositionally biased region" description="Low complexity" evidence="3">
    <location>
        <begin position="470"/>
        <end position="480"/>
    </location>
</feature>
<feature type="compositionally biased region" description="Low complexity" evidence="3">
    <location>
        <begin position="538"/>
        <end position="550"/>
    </location>
</feature>
<feature type="region of interest" description="Disordered" evidence="3">
    <location>
        <begin position="352"/>
        <end position="574"/>
    </location>
</feature>
<evidence type="ECO:0000256" key="2">
    <source>
        <dbReference type="ARBA" id="ARBA00022844"/>
    </source>
</evidence>